<comment type="function">
    <text evidence="1">VSG forms a coat on the surface of the parasite. The trypanosome evades the immune response of the host by expressing a series of antigenically distinct VSGs from an estimated 1000 VSG genes.</text>
</comment>
<evidence type="ECO:0000256" key="7">
    <source>
        <dbReference type="ARBA" id="ARBA00023180"/>
    </source>
</evidence>
<evidence type="ECO:0000256" key="4">
    <source>
        <dbReference type="ARBA" id="ARBA00022622"/>
    </source>
</evidence>
<dbReference type="GO" id="GO:0098552">
    <property type="term" value="C:side of membrane"/>
    <property type="evidence" value="ECO:0007669"/>
    <property type="project" value="UniProtKB-KW"/>
</dbReference>
<dbReference type="AlphaFoldDB" id="A0A1J0R621"/>
<evidence type="ECO:0000313" key="12">
    <source>
        <dbReference type="EMBL" id="APD73288.1"/>
    </source>
</evidence>
<sequence>MASVICVYQFITSLKLRRQQQATKTKTKCKQSTIKIAFHIILMISVVREAHSYTDGDNAGVFGHLCKAMHLADGALTFSPPIKEPSQKASDIYKLNITVAQAAWRHLMVATPEEGKAKPKDNPPQGAPDDWETKWTTWTEAALYLAEGKNEENFKKQFIIDKASIQQLDSLRPTIAQLADTAYELDAFYKAPQTNKPKDDAALTEQLFSAIYGKKPSNMQQPETATIFTGTPASYANSCGTETPPPAAKTLAETFLYICGSANGQTHKPCAAAQTTQAAWQPAAPPQASAWPNLRQICPATEGTVITDGLITNLISAVMGHNCVVTNDLYIGGQASDTTCNGGANACCVKFTNGELNKQIKNDAIDWAKHLEDIADDLRQRSSYNSQVTEYDAAITLLEQQVKAVIKRAHYTSVDQQTASTGAVNSKDGITQLQKVNCNNHKTNATCTEANCKWEENASDKSKGTCKPKDREEQTNTATGDGTAAAKEEGKKCSDKKTEGERKSPACKTEVTLAKIQIFFNKISLMASAFLSLVTFWHSKILGIFPQIYEIY</sequence>
<evidence type="ECO:0000256" key="6">
    <source>
        <dbReference type="ARBA" id="ARBA00023136"/>
    </source>
</evidence>
<keyword evidence="5" id="KW-0732">Signal</keyword>
<keyword evidence="4" id="KW-0336">GPI-anchor</keyword>
<evidence type="ECO:0000256" key="1">
    <source>
        <dbReference type="ARBA" id="ARBA00002523"/>
    </source>
</evidence>
<dbReference type="Pfam" id="PF13206">
    <property type="entry name" value="VSG_B"/>
    <property type="match status" value="1"/>
</dbReference>
<keyword evidence="7" id="KW-0325">Glycoprotein</keyword>
<feature type="compositionally biased region" description="Basic and acidic residues" evidence="9">
    <location>
        <begin position="486"/>
        <end position="500"/>
    </location>
</feature>
<keyword evidence="3" id="KW-1003">Cell membrane</keyword>
<dbReference type="VEuPathDB" id="TriTrypDB:Tb927.11.19010"/>
<dbReference type="VEuPathDB" id="TriTrypDB:Tb1125.11.17440"/>
<keyword evidence="6" id="KW-0472">Membrane</keyword>
<dbReference type="GO" id="GO:0005886">
    <property type="term" value="C:plasma membrane"/>
    <property type="evidence" value="ECO:0007669"/>
    <property type="project" value="UniProtKB-SubCell"/>
</dbReference>
<name>A0A1J0R621_9TRYP</name>
<feature type="domain" description="Trypanosome variant surface glycoprotein C-terminal" evidence="10">
    <location>
        <begin position="438"/>
        <end position="534"/>
    </location>
</feature>
<dbReference type="EMBL" id="KX699332">
    <property type="protein sequence ID" value="APD73288.1"/>
    <property type="molecule type" value="Genomic_DNA"/>
</dbReference>
<evidence type="ECO:0000256" key="2">
    <source>
        <dbReference type="ARBA" id="ARBA00004609"/>
    </source>
</evidence>
<dbReference type="InterPro" id="IPR019609">
    <property type="entry name" value="Variant_surf_glycoprt_trypan_C"/>
</dbReference>
<evidence type="ECO:0000256" key="3">
    <source>
        <dbReference type="ARBA" id="ARBA00022475"/>
    </source>
</evidence>
<feature type="domain" description="Trypanosome variant surface glycoprotein B-type N-terminal" evidence="11">
    <location>
        <begin position="41"/>
        <end position="396"/>
    </location>
</feature>
<evidence type="ECO:0000256" key="5">
    <source>
        <dbReference type="ARBA" id="ARBA00022729"/>
    </source>
</evidence>
<evidence type="ECO:0000256" key="9">
    <source>
        <dbReference type="SAM" id="MobiDB-lite"/>
    </source>
</evidence>
<feature type="region of interest" description="Disordered" evidence="9">
    <location>
        <begin position="112"/>
        <end position="131"/>
    </location>
</feature>
<accession>A0A1J0R621</accession>
<dbReference type="VEuPathDB" id="TriTrypDB:Tb427_000634800"/>
<keyword evidence="8" id="KW-0449">Lipoprotein</keyword>
<comment type="subcellular location">
    <subcellularLocation>
        <location evidence="2">Cell membrane</location>
        <topology evidence="2">Lipid-anchor</topology>
        <topology evidence="2">GPI-anchor</topology>
    </subcellularLocation>
</comment>
<evidence type="ECO:0000259" key="10">
    <source>
        <dbReference type="Pfam" id="PF10659"/>
    </source>
</evidence>
<evidence type="ECO:0000259" key="11">
    <source>
        <dbReference type="Pfam" id="PF13206"/>
    </source>
</evidence>
<feature type="compositionally biased region" description="Basic and acidic residues" evidence="9">
    <location>
        <begin position="459"/>
        <end position="474"/>
    </location>
</feature>
<dbReference type="InterPro" id="IPR025932">
    <property type="entry name" value="Trypano_VSG_B_N_dom"/>
</dbReference>
<organism evidence="12">
    <name type="scientific">Trypanosoma brucei</name>
    <dbReference type="NCBI Taxonomy" id="5691"/>
    <lineage>
        <taxon>Eukaryota</taxon>
        <taxon>Discoba</taxon>
        <taxon>Euglenozoa</taxon>
        <taxon>Kinetoplastea</taxon>
        <taxon>Metakinetoplastina</taxon>
        <taxon>Trypanosomatida</taxon>
        <taxon>Trypanosomatidae</taxon>
        <taxon>Trypanosoma</taxon>
    </lineage>
</organism>
<proteinExistence type="predicted"/>
<dbReference type="Pfam" id="PF10659">
    <property type="entry name" value="Trypan_glycop_C"/>
    <property type="match status" value="1"/>
</dbReference>
<feature type="region of interest" description="Disordered" evidence="9">
    <location>
        <begin position="459"/>
        <end position="500"/>
    </location>
</feature>
<protein>
    <submittedName>
        <fullName evidence="12">Variant surface glycoprotein 1125.1002</fullName>
    </submittedName>
</protein>
<evidence type="ECO:0000256" key="8">
    <source>
        <dbReference type="ARBA" id="ARBA00023288"/>
    </source>
</evidence>
<reference evidence="12" key="1">
    <citation type="submission" date="2016-08" db="EMBL/GenBank/DDBJ databases">
        <title>VSG repertoire of Trypanosoma brucei EATRO 1125.</title>
        <authorList>
            <person name="Cross G.A."/>
        </authorList>
    </citation>
    <scope>NUCLEOTIDE SEQUENCE</scope>
    <source>
        <strain evidence="12">EATRO 1125</strain>
    </source>
</reference>